<organism evidence="5 6">
    <name type="scientific">Wickerhamomyces ciferrii (strain ATCC 14091 / BCRC 22168 / CBS 111 / JCM 3599 / NBRC 0793 / NRRL Y-1031 F-60-10)</name>
    <name type="common">Yeast</name>
    <name type="synonym">Pichia ciferrii</name>
    <dbReference type="NCBI Taxonomy" id="1206466"/>
    <lineage>
        <taxon>Eukaryota</taxon>
        <taxon>Fungi</taxon>
        <taxon>Dikarya</taxon>
        <taxon>Ascomycota</taxon>
        <taxon>Saccharomycotina</taxon>
        <taxon>Saccharomycetes</taxon>
        <taxon>Phaffomycetales</taxon>
        <taxon>Wickerhamomycetaceae</taxon>
        <taxon>Wickerhamomyces</taxon>
    </lineage>
</organism>
<proteinExistence type="inferred from homology"/>
<dbReference type="InterPro" id="IPR017937">
    <property type="entry name" value="Thioredoxin_CS"/>
</dbReference>
<dbReference type="PROSITE" id="PS00194">
    <property type="entry name" value="THIOREDOXIN_1"/>
    <property type="match status" value="1"/>
</dbReference>
<comment type="caution">
    <text evidence="5">The sequence shown here is derived from an EMBL/GenBank/DDBJ whole genome shotgun (WGS) entry which is preliminary data.</text>
</comment>
<dbReference type="PROSITE" id="PS51352">
    <property type="entry name" value="THIOREDOXIN_2"/>
    <property type="match status" value="1"/>
</dbReference>
<keyword evidence="6" id="KW-1185">Reference proteome</keyword>
<dbReference type="SUPFAM" id="SSF52833">
    <property type="entry name" value="Thioredoxin-like"/>
    <property type="match status" value="1"/>
</dbReference>
<dbReference type="AlphaFoldDB" id="K0KJQ2"/>
<keyword evidence="1 3" id="KW-1015">Disulfide bond</keyword>
<dbReference type="InterPro" id="IPR013766">
    <property type="entry name" value="Thioredoxin_domain"/>
</dbReference>
<accession>K0KJQ2</accession>
<dbReference type="CDD" id="cd02947">
    <property type="entry name" value="TRX_family"/>
    <property type="match status" value="1"/>
</dbReference>
<dbReference type="FunCoup" id="K0KJQ2">
    <property type="interactions" value="130"/>
</dbReference>
<dbReference type="InterPro" id="IPR036249">
    <property type="entry name" value="Thioredoxin-like_sf"/>
</dbReference>
<dbReference type="EMBL" id="CAIF01000043">
    <property type="protein sequence ID" value="CCH42367.1"/>
    <property type="molecule type" value="Genomic_DNA"/>
</dbReference>
<dbReference type="eggNOG" id="KOG0907">
    <property type="taxonomic scope" value="Eukaryota"/>
</dbReference>
<dbReference type="STRING" id="1206466.K0KJQ2"/>
<evidence type="ECO:0000313" key="6">
    <source>
        <dbReference type="Proteomes" id="UP000009328"/>
    </source>
</evidence>
<feature type="disulfide bond" description="Redox-active" evidence="3">
    <location>
        <begin position="32"/>
        <end position="35"/>
    </location>
</feature>
<dbReference type="Gene3D" id="3.40.30.10">
    <property type="entry name" value="Glutaredoxin"/>
    <property type="match status" value="1"/>
</dbReference>
<dbReference type="GO" id="GO:0015035">
    <property type="term" value="F:protein-disulfide reductase activity"/>
    <property type="evidence" value="ECO:0007669"/>
    <property type="project" value="InterPro"/>
</dbReference>
<name>K0KJQ2_WICCF</name>
<protein>
    <recommendedName>
        <fullName evidence="2">Thioredoxin</fullName>
    </recommendedName>
</protein>
<evidence type="ECO:0000313" key="5">
    <source>
        <dbReference type="EMBL" id="CCH42367.1"/>
    </source>
</evidence>
<dbReference type="InterPro" id="IPR005746">
    <property type="entry name" value="Thioredoxin"/>
</dbReference>
<sequence>MSNVNFVTSLSEFQELIQTENLTITNFHADWCGPCKAIAPIFERLSEEFTEVQFLKVDSDDSEDITQEYHLTSVPAFILFKNGEKISFLGGANPPAMRKLIEEHQ</sequence>
<dbReference type="PIRSF" id="PIRSF000077">
    <property type="entry name" value="Thioredoxin"/>
    <property type="match status" value="1"/>
</dbReference>
<reference evidence="5 6" key="1">
    <citation type="journal article" date="2012" name="Eukaryot. Cell">
        <title>Draft genome sequence of Wickerhamomyces ciferrii NRRL Y-1031 F-60-10.</title>
        <authorList>
            <person name="Schneider J."/>
            <person name="Andrea H."/>
            <person name="Blom J."/>
            <person name="Jaenicke S."/>
            <person name="Ruckert C."/>
            <person name="Schorsch C."/>
            <person name="Szczepanowski R."/>
            <person name="Farwick M."/>
            <person name="Goesmann A."/>
            <person name="Puhler A."/>
            <person name="Schaffer S."/>
            <person name="Tauch A."/>
            <person name="Kohler T."/>
            <person name="Brinkrolf K."/>
        </authorList>
    </citation>
    <scope>NUCLEOTIDE SEQUENCE [LARGE SCALE GENOMIC DNA]</scope>
    <source>
        <strain evidence="6">ATCC 14091 / BCRC 22168 / CBS 111 / JCM 3599 / NBRC 0793 / NRRL Y-1031 F-60-10</strain>
    </source>
</reference>
<gene>
    <name evidence="5" type="ORF">BN7_1912</name>
</gene>
<comment type="similarity">
    <text evidence="2">Belongs to the thioredoxin family.</text>
</comment>
<dbReference type="PANTHER" id="PTHR46115">
    <property type="entry name" value="THIOREDOXIN-LIKE PROTEIN 1"/>
    <property type="match status" value="1"/>
</dbReference>
<evidence type="ECO:0000256" key="2">
    <source>
        <dbReference type="PIRNR" id="PIRNR000077"/>
    </source>
</evidence>
<dbReference type="HOGENOM" id="CLU_090389_14_0_1"/>
<dbReference type="Pfam" id="PF00085">
    <property type="entry name" value="Thioredoxin"/>
    <property type="match status" value="1"/>
</dbReference>
<evidence type="ECO:0000256" key="1">
    <source>
        <dbReference type="ARBA" id="ARBA00023157"/>
    </source>
</evidence>
<dbReference type="FunFam" id="3.40.30.10:FF:000245">
    <property type="entry name" value="Thioredoxin"/>
    <property type="match status" value="1"/>
</dbReference>
<feature type="domain" description="Thioredoxin" evidence="4">
    <location>
        <begin position="1"/>
        <end position="105"/>
    </location>
</feature>
<evidence type="ECO:0000256" key="3">
    <source>
        <dbReference type="PIRSR" id="PIRSR000077-4"/>
    </source>
</evidence>
<evidence type="ECO:0000259" key="4">
    <source>
        <dbReference type="PROSITE" id="PS51352"/>
    </source>
</evidence>
<dbReference type="InParanoid" id="K0KJQ2"/>
<keyword evidence="3" id="KW-0676">Redox-active center</keyword>
<dbReference type="Proteomes" id="UP000009328">
    <property type="component" value="Unassembled WGS sequence"/>
</dbReference>
<dbReference type="PRINTS" id="PR00421">
    <property type="entry name" value="THIOREDOXIN"/>
</dbReference>